<feature type="domain" description="NADPH-dependent reductive aminase-like C-terminal" evidence="5">
    <location>
        <begin position="164"/>
        <end position="288"/>
    </location>
</feature>
<gene>
    <name evidence="6" type="primary">mmsB</name>
    <name evidence="6" type="ORF">GCM10010387_61540</name>
</gene>
<reference evidence="6" key="1">
    <citation type="journal article" date="2014" name="Int. J. Syst. Evol. Microbiol.">
        <title>Complete genome sequence of Corynebacterium casei LMG S-19264T (=DSM 44701T), isolated from a smear-ripened cheese.</title>
        <authorList>
            <consortium name="US DOE Joint Genome Institute (JGI-PGF)"/>
            <person name="Walter F."/>
            <person name="Albersmeier A."/>
            <person name="Kalinowski J."/>
            <person name="Ruckert C."/>
        </authorList>
    </citation>
    <scope>NUCLEOTIDE SEQUENCE</scope>
    <source>
        <strain evidence="6">JCM 4988</strain>
    </source>
</reference>
<dbReference type="Gene3D" id="1.10.1040.10">
    <property type="entry name" value="N-(1-d-carboxylethyl)-l-norvaline Dehydrogenase, domain 2"/>
    <property type="match status" value="1"/>
</dbReference>
<feature type="compositionally biased region" description="Basic and acidic residues" evidence="3">
    <location>
        <begin position="301"/>
        <end position="311"/>
    </location>
</feature>
<sequence>MNTGLPAVTVIGLGLMGSALATALLEQGHPTTVWNRSPEKARALAERGARVAATPGEAVAAGSLVVVCVLDHDAVHGVLDPVAGSLAGKTLVNLTSNSPEQAEEAAAWAGAHGAEYLDGAIMTTPPGVGDPGRMFLYSGAPEVFETHRATLAALGDPLHLGPAPGLASLYDAALLGLMWSTMTGWLHGTALVGTEGTSATAFTPIAIRWLATVNDFLTTYASQVDAGSYPGDDATVDVQISTVGHLIHAAGERGLDNGLPELLRAVMERASAAGHGSSSYASVIEVLRNPKSPAGGANTVDTRDAGHTPGR</sequence>
<dbReference type="GO" id="GO:0050661">
    <property type="term" value="F:NADP binding"/>
    <property type="evidence" value="ECO:0007669"/>
    <property type="project" value="InterPro"/>
</dbReference>
<dbReference type="RefSeq" id="WP_190126558.1">
    <property type="nucleotide sequence ID" value="NZ_BMWG01000029.1"/>
</dbReference>
<feature type="domain" description="6-phosphogluconate dehydrogenase NADP-binding" evidence="4">
    <location>
        <begin position="8"/>
        <end position="156"/>
    </location>
</feature>
<dbReference type="InterPro" id="IPR048666">
    <property type="entry name" value="RedAm-like_C"/>
</dbReference>
<dbReference type="Pfam" id="PF03446">
    <property type="entry name" value="NAD_binding_2"/>
    <property type="match status" value="1"/>
</dbReference>
<dbReference type="EMBL" id="BMWG01000029">
    <property type="protein sequence ID" value="GGZ59499.1"/>
    <property type="molecule type" value="Genomic_DNA"/>
</dbReference>
<dbReference type="PANTHER" id="PTHR43580">
    <property type="entry name" value="OXIDOREDUCTASE GLYR1-RELATED"/>
    <property type="match status" value="1"/>
</dbReference>
<evidence type="ECO:0000256" key="3">
    <source>
        <dbReference type="SAM" id="MobiDB-lite"/>
    </source>
</evidence>
<dbReference type="GO" id="GO:0016491">
    <property type="term" value="F:oxidoreductase activity"/>
    <property type="evidence" value="ECO:0007669"/>
    <property type="project" value="UniProtKB-KW"/>
</dbReference>
<dbReference type="PIRSF" id="PIRSF000103">
    <property type="entry name" value="HIBADH"/>
    <property type="match status" value="1"/>
</dbReference>
<dbReference type="InterPro" id="IPR013328">
    <property type="entry name" value="6PGD_dom2"/>
</dbReference>
<dbReference type="PANTHER" id="PTHR43580:SF2">
    <property type="entry name" value="CYTOKINE-LIKE NUCLEAR FACTOR N-PAC"/>
    <property type="match status" value="1"/>
</dbReference>
<keyword evidence="7" id="KW-1185">Reference proteome</keyword>
<evidence type="ECO:0000313" key="7">
    <source>
        <dbReference type="Proteomes" id="UP000630936"/>
    </source>
</evidence>
<feature type="region of interest" description="Disordered" evidence="3">
    <location>
        <begin position="291"/>
        <end position="311"/>
    </location>
</feature>
<comment type="caution">
    <text evidence="6">The sequence shown here is derived from an EMBL/GenBank/DDBJ whole genome shotgun (WGS) entry which is preliminary data.</text>
</comment>
<reference evidence="6" key="2">
    <citation type="submission" date="2020-09" db="EMBL/GenBank/DDBJ databases">
        <authorList>
            <person name="Sun Q."/>
            <person name="Ohkuma M."/>
        </authorList>
    </citation>
    <scope>NUCLEOTIDE SEQUENCE</scope>
    <source>
        <strain evidence="6">JCM 4988</strain>
    </source>
</reference>
<dbReference type="Gene3D" id="3.40.50.720">
    <property type="entry name" value="NAD(P)-binding Rossmann-like Domain"/>
    <property type="match status" value="1"/>
</dbReference>
<comment type="similarity">
    <text evidence="1">Belongs to the HIBADH-related family.</text>
</comment>
<dbReference type="InterPro" id="IPR015815">
    <property type="entry name" value="HIBADH-related"/>
</dbReference>
<dbReference type="AlphaFoldDB" id="A0A918QQD4"/>
<dbReference type="InterPro" id="IPR051265">
    <property type="entry name" value="HIBADH-related_NP60_sf"/>
</dbReference>
<proteinExistence type="inferred from homology"/>
<dbReference type="GO" id="GO:0000785">
    <property type="term" value="C:chromatin"/>
    <property type="evidence" value="ECO:0007669"/>
    <property type="project" value="TreeGrafter"/>
</dbReference>
<evidence type="ECO:0000256" key="1">
    <source>
        <dbReference type="ARBA" id="ARBA00009080"/>
    </source>
</evidence>
<dbReference type="Pfam" id="PF21761">
    <property type="entry name" value="RedAm-like_C"/>
    <property type="match status" value="1"/>
</dbReference>
<dbReference type="GO" id="GO:0140673">
    <property type="term" value="P:transcription elongation-coupled chromatin remodeling"/>
    <property type="evidence" value="ECO:0007669"/>
    <property type="project" value="TreeGrafter"/>
</dbReference>
<evidence type="ECO:0000259" key="4">
    <source>
        <dbReference type="Pfam" id="PF03446"/>
    </source>
</evidence>
<dbReference type="Proteomes" id="UP000630936">
    <property type="component" value="Unassembled WGS sequence"/>
</dbReference>
<protein>
    <submittedName>
        <fullName evidence="6">3-hydroxyisobutyrate dehydrogenase</fullName>
    </submittedName>
</protein>
<evidence type="ECO:0000256" key="2">
    <source>
        <dbReference type="ARBA" id="ARBA00023002"/>
    </source>
</evidence>
<evidence type="ECO:0000259" key="5">
    <source>
        <dbReference type="Pfam" id="PF21761"/>
    </source>
</evidence>
<keyword evidence="2" id="KW-0560">Oxidoreductase</keyword>
<name>A0A918QQD4_9ACTN</name>
<dbReference type="InterPro" id="IPR006115">
    <property type="entry name" value="6PGDH_NADP-bd"/>
</dbReference>
<dbReference type="InterPro" id="IPR036291">
    <property type="entry name" value="NAD(P)-bd_dom_sf"/>
</dbReference>
<dbReference type="GO" id="GO:0031491">
    <property type="term" value="F:nucleosome binding"/>
    <property type="evidence" value="ECO:0007669"/>
    <property type="project" value="TreeGrafter"/>
</dbReference>
<dbReference type="SUPFAM" id="SSF51735">
    <property type="entry name" value="NAD(P)-binding Rossmann-fold domains"/>
    <property type="match status" value="1"/>
</dbReference>
<dbReference type="GO" id="GO:0003677">
    <property type="term" value="F:DNA binding"/>
    <property type="evidence" value="ECO:0007669"/>
    <property type="project" value="TreeGrafter"/>
</dbReference>
<accession>A0A918QQD4</accession>
<evidence type="ECO:0000313" key="6">
    <source>
        <dbReference type="EMBL" id="GGZ59499.1"/>
    </source>
</evidence>
<organism evidence="6 7">
    <name type="scientific">Streptomyces inusitatus</name>
    <dbReference type="NCBI Taxonomy" id="68221"/>
    <lineage>
        <taxon>Bacteria</taxon>
        <taxon>Bacillati</taxon>
        <taxon>Actinomycetota</taxon>
        <taxon>Actinomycetes</taxon>
        <taxon>Kitasatosporales</taxon>
        <taxon>Streptomycetaceae</taxon>
        <taxon>Streptomyces</taxon>
    </lineage>
</organism>